<evidence type="ECO:0000259" key="14">
    <source>
        <dbReference type="PROSITE" id="PS50866"/>
    </source>
</evidence>
<dbReference type="FunFam" id="1.10.240.10:FF:000003">
    <property type="entry name" value="Tryptophan--tRNA ligase, cytoplasmic"/>
    <property type="match status" value="1"/>
</dbReference>
<gene>
    <name evidence="15" type="ORF">FALBO_11754</name>
</gene>
<name>A0A8H4L4F9_9HYPO</name>
<evidence type="ECO:0000313" key="16">
    <source>
        <dbReference type="Proteomes" id="UP000554235"/>
    </source>
</evidence>
<evidence type="ECO:0000256" key="9">
    <source>
        <dbReference type="ARBA" id="ARBA00022917"/>
    </source>
</evidence>
<dbReference type="PRINTS" id="PR01039">
    <property type="entry name" value="TRNASYNTHTRP"/>
</dbReference>
<dbReference type="InterPro" id="IPR002305">
    <property type="entry name" value="aa-tRNA-synth_Ic"/>
</dbReference>
<dbReference type="SUPFAM" id="SSF52374">
    <property type="entry name" value="Nucleotidylyl transferase"/>
    <property type="match status" value="1"/>
</dbReference>
<dbReference type="CDD" id="cd00806">
    <property type="entry name" value="TrpRS_core"/>
    <property type="match status" value="1"/>
</dbReference>
<dbReference type="SMART" id="SM01190">
    <property type="entry name" value="EMP24_GP25L"/>
    <property type="match status" value="1"/>
</dbReference>
<evidence type="ECO:0000256" key="7">
    <source>
        <dbReference type="ARBA" id="ARBA00022741"/>
    </source>
</evidence>
<dbReference type="GO" id="GO:0004830">
    <property type="term" value="F:tryptophan-tRNA ligase activity"/>
    <property type="evidence" value="ECO:0007669"/>
    <property type="project" value="UniProtKB-EC"/>
</dbReference>
<organism evidence="15 16">
    <name type="scientific">Fusarium albosuccineum</name>
    <dbReference type="NCBI Taxonomy" id="1237068"/>
    <lineage>
        <taxon>Eukaryota</taxon>
        <taxon>Fungi</taxon>
        <taxon>Dikarya</taxon>
        <taxon>Ascomycota</taxon>
        <taxon>Pezizomycotina</taxon>
        <taxon>Sordariomycetes</taxon>
        <taxon>Hypocreomycetidae</taxon>
        <taxon>Hypocreales</taxon>
        <taxon>Nectriaceae</taxon>
        <taxon>Fusarium</taxon>
        <taxon>Fusarium decemcellulare species complex</taxon>
    </lineage>
</organism>
<evidence type="ECO:0000313" key="15">
    <source>
        <dbReference type="EMBL" id="KAF4461450.1"/>
    </source>
</evidence>
<evidence type="ECO:0000256" key="1">
    <source>
        <dbReference type="ARBA" id="ARBA00004496"/>
    </source>
</evidence>
<keyword evidence="13" id="KW-0732">Signal</keyword>
<dbReference type="PROSITE" id="PS50866">
    <property type="entry name" value="GOLD"/>
    <property type="match status" value="1"/>
</dbReference>
<feature type="compositionally biased region" description="Basic and acidic residues" evidence="12">
    <location>
        <begin position="674"/>
        <end position="705"/>
    </location>
</feature>
<evidence type="ECO:0000256" key="3">
    <source>
        <dbReference type="ARBA" id="ARBA00013161"/>
    </source>
</evidence>
<reference evidence="15 16" key="1">
    <citation type="submission" date="2020-01" db="EMBL/GenBank/DDBJ databases">
        <title>Identification and distribution of gene clusters putatively required for synthesis of sphingolipid metabolism inhibitors in phylogenetically diverse species of the filamentous fungus Fusarium.</title>
        <authorList>
            <person name="Kim H.-S."/>
            <person name="Busman M."/>
            <person name="Brown D.W."/>
            <person name="Divon H."/>
            <person name="Uhlig S."/>
            <person name="Proctor R.H."/>
        </authorList>
    </citation>
    <scope>NUCLEOTIDE SEQUENCE [LARGE SCALE GENOMIC DNA]</scope>
    <source>
        <strain evidence="15 16">NRRL 20459</strain>
    </source>
</reference>
<evidence type="ECO:0000256" key="4">
    <source>
        <dbReference type="ARBA" id="ARBA00013782"/>
    </source>
</evidence>
<keyword evidence="7" id="KW-0547">Nucleotide-binding</keyword>
<feature type="domain" description="GOLD" evidence="14">
    <location>
        <begin position="38"/>
        <end position="128"/>
    </location>
</feature>
<comment type="subcellular location">
    <subcellularLocation>
        <location evidence="1">Cytoplasm</location>
    </subcellularLocation>
</comment>
<dbReference type="PROSITE" id="PS00178">
    <property type="entry name" value="AA_TRNA_LIGASE_I"/>
    <property type="match status" value="1"/>
</dbReference>
<evidence type="ECO:0000256" key="13">
    <source>
        <dbReference type="SAM" id="SignalP"/>
    </source>
</evidence>
<keyword evidence="5" id="KW-0963">Cytoplasm</keyword>
<dbReference type="Gene3D" id="1.10.240.10">
    <property type="entry name" value="Tyrosyl-Transfer RNA Synthetase"/>
    <property type="match status" value="1"/>
</dbReference>
<evidence type="ECO:0000256" key="2">
    <source>
        <dbReference type="ARBA" id="ARBA00005594"/>
    </source>
</evidence>
<keyword evidence="16" id="KW-1185">Reference proteome</keyword>
<dbReference type="GO" id="GO:0005524">
    <property type="term" value="F:ATP binding"/>
    <property type="evidence" value="ECO:0007669"/>
    <property type="project" value="UniProtKB-KW"/>
</dbReference>
<protein>
    <recommendedName>
        <fullName evidence="4">Tryptophan--tRNA ligase, cytoplasmic</fullName>
        <ecNumber evidence="3">6.1.1.2</ecNumber>
    </recommendedName>
    <alternativeName>
        <fullName evidence="11">Tryptophanyl-tRNA synthetase</fullName>
    </alternativeName>
</protein>
<dbReference type="PANTHER" id="PTHR10055">
    <property type="entry name" value="TRYPTOPHANYL-TRNA SYNTHETASE"/>
    <property type="match status" value="1"/>
</dbReference>
<evidence type="ECO:0000256" key="6">
    <source>
        <dbReference type="ARBA" id="ARBA00022598"/>
    </source>
</evidence>
<keyword evidence="8" id="KW-0067">ATP-binding</keyword>
<dbReference type="InterPro" id="IPR014729">
    <property type="entry name" value="Rossmann-like_a/b/a_fold"/>
</dbReference>
<keyword evidence="9" id="KW-0648">Protein biosynthesis</keyword>
<evidence type="ECO:0000256" key="8">
    <source>
        <dbReference type="ARBA" id="ARBA00022840"/>
    </source>
</evidence>
<evidence type="ECO:0000256" key="12">
    <source>
        <dbReference type="SAM" id="MobiDB-lite"/>
    </source>
</evidence>
<evidence type="ECO:0000256" key="5">
    <source>
        <dbReference type="ARBA" id="ARBA00022490"/>
    </source>
</evidence>
<evidence type="ECO:0000256" key="10">
    <source>
        <dbReference type="ARBA" id="ARBA00023146"/>
    </source>
</evidence>
<comment type="similarity">
    <text evidence="2">Belongs to the class-I aminoacyl-tRNA synthetase family.</text>
</comment>
<dbReference type="Proteomes" id="UP000554235">
    <property type="component" value="Unassembled WGS sequence"/>
</dbReference>
<dbReference type="OrthoDB" id="10261385at2759"/>
<dbReference type="FunFam" id="3.40.50.620:FF:000033">
    <property type="entry name" value="tryptophan--tRNA ligase, cytoplasmic"/>
    <property type="match status" value="1"/>
</dbReference>
<dbReference type="GO" id="GO:0006436">
    <property type="term" value="P:tryptophanyl-tRNA aminoacylation"/>
    <property type="evidence" value="ECO:0007669"/>
    <property type="project" value="InterPro"/>
</dbReference>
<feature type="chain" id="PRO_5034914210" description="Tryptophan--tRNA ligase, cytoplasmic" evidence="13">
    <location>
        <begin position="24"/>
        <end position="705"/>
    </location>
</feature>
<proteinExistence type="inferred from homology"/>
<dbReference type="Gene3D" id="3.40.50.620">
    <property type="entry name" value="HUPs"/>
    <property type="match status" value="1"/>
</dbReference>
<feature type="signal peptide" evidence="13">
    <location>
        <begin position="1"/>
        <end position="23"/>
    </location>
</feature>
<dbReference type="InterPro" id="IPR001412">
    <property type="entry name" value="aa-tRNA-synth_I_CS"/>
</dbReference>
<dbReference type="InterPro" id="IPR009038">
    <property type="entry name" value="GOLD_dom"/>
</dbReference>
<comment type="caution">
    <text evidence="15">The sequence shown here is derived from an EMBL/GenBank/DDBJ whole genome shotgun (WGS) entry which is preliminary data.</text>
</comment>
<dbReference type="Pfam" id="PF00579">
    <property type="entry name" value="tRNA-synt_1b"/>
    <property type="match status" value="1"/>
</dbReference>
<dbReference type="NCBIfam" id="TIGR00233">
    <property type="entry name" value="trpS"/>
    <property type="match status" value="1"/>
</dbReference>
<evidence type="ECO:0000256" key="11">
    <source>
        <dbReference type="ARBA" id="ARBA00030268"/>
    </source>
</evidence>
<dbReference type="EC" id="6.1.1.2" evidence="3"/>
<sequence>MALQRSLLQYICSVLLLASAASALKFDLIAQSEGSKKERCVRNFVGKDTLVVVTATVDGYKGDGMMVNLYIRDAVGNEYGRPKDVVGESRTVFTSHADAAFDVCFENVFTGSKRINNPTRHVELDIDIGADAKDWSAIQATEKLKPVEAELRRIEEITAELVTEMEYLRSREQKLRDTNESTNNRVKWFGVATTWLLIGLWGWQIIFDWCARLVAALTQAEKVRGAPPHPGTTPRYLAFKQRTSPSSLEKVEIMADLNPPNTAVQDQDINPWSVEGAQNENGEVAAINYDAICQKWKTSIIDQDLLERFEKVTGKKPHRWLRRGLFFSHRDFDKILTKYEHGEPFFLYTGRGPSTGSLHLGHTIPLEFTKWLQDVFDVPLVFMLTDDEKALFKDSLTFEETLSYAMENARDIIALGFDVKKTFLYSDLKYLSNHFLMNAWEFSKLVTFNQVRGAFGFNESTNIGKIFFPSVQCVAAFATSYPEIWSDDPSPVRTKQLGKIQCLIPMGIDQDPYFRLVRDNAHRMKNPSPKPALIHSKFLTALQGAGGKMSSSNPNSAIFMTDTGKQIKNKINRYAFSGGRETLEEHREKGGNPDVDVAYIYLTYFEDDDAKLEKIYNDYKSGALLTGELKKLAIEALQPFVAQFQERRKEVTDEVLESFMKPRKLQWAGNPNPKPKEDKKKAAKKEAKPEEKTTELPDRTAEPSA</sequence>
<dbReference type="InterPro" id="IPR002306">
    <property type="entry name" value="Trp-tRNA-ligase"/>
</dbReference>
<accession>A0A8H4L4F9</accession>
<keyword evidence="10 15" id="KW-0030">Aminoacyl-tRNA synthetase</keyword>
<dbReference type="AlphaFoldDB" id="A0A8H4L4F9"/>
<dbReference type="PANTHER" id="PTHR10055:SF1">
    <property type="entry name" value="TRYPTOPHAN--TRNA LIGASE, CYTOPLASMIC"/>
    <property type="match status" value="1"/>
</dbReference>
<dbReference type="Pfam" id="PF01105">
    <property type="entry name" value="EMP24_GP25L"/>
    <property type="match status" value="1"/>
</dbReference>
<keyword evidence="6" id="KW-0436">Ligase</keyword>
<feature type="region of interest" description="Disordered" evidence="12">
    <location>
        <begin position="662"/>
        <end position="705"/>
    </location>
</feature>
<dbReference type="EMBL" id="JAADYS010001718">
    <property type="protein sequence ID" value="KAF4461450.1"/>
    <property type="molecule type" value="Genomic_DNA"/>
</dbReference>
<dbReference type="GO" id="GO:0005737">
    <property type="term" value="C:cytoplasm"/>
    <property type="evidence" value="ECO:0007669"/>
    <property type="project" value="UniProtKB-SubCell"/>
</dbReference>